<feature type="transmembrane region" description="Helical" evidence="1">
    <location>
        <begin position="40"/>
        <end position="58"/>
    </location>
</feature>
<reference evidence="2" key="1">
    <citation type="submission" date="2020-06" db="EMBL/GenBank/DDBJ databases">
        <authorList>
            <consortium name="Plant Systems Biology data submission"/>
        </authorList>
    </citation>
    <scope>NUCLEOTIDE SEQUENCE</scope>
    <source>
        <strain evidence="2">D6</strain>
    </source>
</reference>
<evidence type="ECO:0000313" key="2">
    <source>
        <dbReference type="EMBL" id="CAB9515021.1"/>
    </source>
</evidence>
<sequence length="87" mass="9896">MPLWDGHELGFLLTASGCYSAVHFSMPRGYLRSFIHRQPVAALSMAWATAAFALPFIVPPIRRRMGLPTNQYNADHPNVVYPKYEFK</sequence>
<protein>
    <submittedName>
        <fullName evidence="2">Uncharacterized protein</fullName>
    </submittedName>
</protein>
<keyword evidence="1" id="KW-0812">Transmembrane</keyword>
<dbReference type="Proteomes" id="UP001153069">
    <property type="component" value="Unassembled WGS sequence"/>
</dbReference>
<evidence type="ECO:0000256" key="1">
    <source>
        <dbReference type="SAM" id="Phobius"/>
    </source>
</evidence>
<comment type="caution">
    <text evidence="2">The sequence shown here is derived from an EMBL/GenBank/DDBJ whole genome shotgun (WGS) entry which is preliminary data.</text>
</comment>
<gene>
    <name evidence="2" type="ORF">SEMRO_690_G187670.1</name>
</gene>
<accession>A0A9N8HIC0</accession>
<keyword evidence="1" id="KW-1133">Transmembrane helix</keyword>
<keyword evidence="1" id="KW-0472">Membrane</keyword>
<organism evidence="2 3">
    <name type="scientific">Seminavis robusta</name>
    <dbReference type="NCBI Taxonomy" id="568900"/>
    <lineage>
        <taxon>Eukaryota</taxon>
        <taxon>Sar</taxon>
        <taxon>Stramenopiles</taxon>
        <taxon>Ochrophyta</taxon>
        <taxon>Bacillariophyta</taxon>
        <taxon>Bacillariophyceae</taxon>
        <taxon>Bacillariophycidae</taxon>
        <taxon>Naviculales</taxon>
        <taxon>Naviculaceae</taxon>
        <taxon>Seminavis</taxon>
    </lineage>
</organism>
<dbReference type="OrthoDB" id="199366at2759"/>
<proteinExistence type="predicted"/>
<dbReference type="EMBL" id="CAICTM010000689">
    <property type="protein sequence ID" value="CAB9515021.1"/>
    <property type="molecule type" value="Genomic_DNA"/>
</dbReference>
<dbReference type="AlphaFoldDB" id="A0A9N8HIC0"/>
<keyword evidence="3" id="KW-1185">Reference proteome</keyword>
<evidence type="ECO:0000313" key="3">
    <source>
        <dbReference type="Proteomes" id="UP001153069"/>
    </source>
</evidence>
<name>A0A9N8HIC0_9STRA</name>